<dbReference type="STRING" id="69771.A0A1V6P8V8"/>
<feature type="region of interest" description="Disordered" evidence="1">
    <location>
        <begin position="65"/>
        <end position="151"/>
    </location>
</feature>
<protein>
    <submittedName>
        <fullName evidence="3">Uncharacterized protein</fullName>
    </submittedName>
</protein>
<keyword evidence="2" id="KW-0812">Transmembrane</keyword>
<feature type="transmembrane region" description="Helical" evidence="2">
    <location>
        <begin position="246"/>
        <end position="270"/>
    </location>
</feature>
<keyword evidence="4" id="KW-1185">Reference proteome</keyword>
<dbReference type="PANTHER" id="PTHR41807">
    <property type="entry name" value="GLUTATHIONE TRANSFERASE 3"/>
    <property type="match status" value="1"/>
</dbReference>
<organism evidence="3 4">
    <name type="scientific">Penicillium decumbens</name>
    <dbReference type="NCBI Taxonomy" id="69771"/>
    <lineage>
        <taxon>Eukaryota</taxon>
        <taxon>Fungi</taxon>
        <taxon>Dikarya</taxon>
        <taxon>Ascomycota</taxon>
        <taxon>Pezizomycotina</taxon>
        <taxon>Eurotiomycetes</taxon>
        <taxon>Eurotiomycetidae</taxon>
        <taxon>Eurotiales</taxon>
        <taxon>Aspergillaceae</taxon>
        <taxon>Penicillium</taxon>
    </lineage>
</organism>
<reference evidence="4" key="1">
    <citation type="journal article" date="2017" name="Nat. Microbiol.">
        <title>Global analysis of biosynthetic gene clusters reveals vast potential of secondary metabolite production in Penicillium species.</title>
        <authorList>
            <person name="Nielsen J.C."/>
            <person name="Grijseels S."/>
            <person name="Prigent S."/>
            <person name="Ji B."/>
            <person name="Dainat J."/>
            <person name="Nielsen K.F."/>
            <person name="Frisvad J.C."/>
            <person name="Workman M."/>
            <person name="Nielsen J."/>
        </authorList>
    </citation>
    <scope>NUCLEOTIDE SEQUENCE [LARGE SCALE GENOMIC DNA]</scope>
    <source>
        <strain evidence="4">IBT 11843</strain>
    </source>
</reference>
<evidence type="ECO:0000313" key="4">
    <source>
        <dbReference type="Proteomes" id="UP000191522"/>
    </source>
</evidence>
<evidence type="ECO:0000256" key="1">
    <source>
        <dbReference type="SAM" id="MobiDB-lite"/>
    </source>
</evidence>
<accession>A0A1V6P8V8</accession>
<evidence type="ECO:0000256" key="2">
    <source>
        <dbReference type="SAM" id="Phobius"/>
    </source>
</evidence>
<dbReference type="AlphaFoldDB" id="A0A1V6P8V8"/>
<sequence length="359" mass="39559">MSSGLPYLKSLRKPDLIEFAERTDLQEYEDYNKTDLATALDKHLSENRSIFGNDKKLGKFYERLASGSPTKTLAKTPAKTPSKRKSEAKSEAKVEISPVKKTPGRKPSAKDEESSDDSAESAKPTGDSGSSTRSTRSPRSPQTSFDLPASPALVAASIDRQTTRMREGLENAWDDSGLLQQSYRLREALSSLKAVETIIVFLEAGAMLSSLFPPRHLATSPAVDAIRLPEVRILVPDLFVLVTGEFWAPLALWFLTNLLLPLIAAWFFNFSWSAATGGRTVRRGRLAATRASFDPLTFNIAKALLVYKVFVDHFNYFDLYSNYTILKVNAVIPGGWKGMVTGSAIGVIGTLYEAILRRS</sequence>
<feature type="compositionally biased region" description="Basic and acidic residues" evidence="1">
    <location>
        <begin position="84"/>
        <end position="94"/>
    </location>
</feature>
<keyword evidence="2" id="KW-0472">Membrane</keyword>
<feature type="compositionally biased region" description="Low complexity" evidence="1">
    <location>
        <begin position="68"/>
        <end position="80"/>
    </location>
</feature>
<gene>
    <name evidence="3" type="ORF">PENDEC_c015G06068</name>
</gene>
<dbReference type="Proteomes" id="UP000191522">
    <property type="component" value="Unassembled WGS sequence"/>
</dbReference>
<evidence type="ECO:0000313" key="3">
    <source>
        <dbReference type="EMBL" id="OQD73444.1"/>
    </source>
</evidence>
<dbReference type="GO" id="GO:0016020">
    <property type="term" value="C:membrane"/>
    <property type="evidence" value="ECO:0007669"/>
    <property type="project" value="TreeGrafter"/>
</dbReference>
<proteinExistence type="predicted"/>
<dbReference type="EMBL" id="MDYL01000015">
    <property type="protein sequence ID" value="OQD73444.1"/>
    <property type="molecule type" value="Genomic_DNA"/>
</dbReference>
<comment type="caution">
    <text evidence="3">The sequence shown here is derived from an EMBL/GenBank/DDBJ whole genome shotgun (WGS) entry which is preliminary data.</text>
</comment>
<dbReference type="OrthoDB" id="4034134at2759"/>
<dbReference type="InterPro" id="IPR038872">
    <property type="entry name" value="Put_GTT3"/>
</dbReference>
<name>A0A1V6P8V8_PENDC</name>
<dbReference type="PANTHER" id="PTHR41807:SF1">
    <property type="entry name" value="GLUTATHIONE TRANSFERASE 3"/>
    <property type="match status" value="1"/>
</dbReference>
<keyword evidence="2" id="KW-1133">Transmembrane helix</keyword>
<feature type="compositionally biased region" description="Low complexity" evidence="1">
    <location>
        <begin position="121"/>
        <end position="144"/>
    </location>
</feature>
<dbReference type="OMA" id="YLPDMFL"/>